<evidence type="ECO:0000256" key="1">
    <source>
        <dbReference type="ARBA" id="ARBA00023125"/>
    </source>
</evidence>
<protein>
    <submittedName>
        <fullName evidence="3">GAF domain-containing protein</fullName>
    </submittedName>
</protein>
<feature type="domain" description="OmpR/PhoB-type" evidence="2">
    <location>
        <begin position="326"/>
        <end position="391"/>
    </location>
</feature>
<sequence length="439" mass="46791">MSFPPLDTALPAGADAREHALMLRRVHEASLTGRPAPAPLRPVIEDSWGRMRGFGIDPDSAPPPRVARVDELQRNRDASPIAAVLPLIRRSLVSVADEADHIMLVADSSGQVLWREGSHRMRSVGDRVGLVEGAFWNEGSTGTNAIGTALVVGRPVQVYSAEHFVRSLHALTCACAPIHDPRDGRLLGAIDVTGPVSTIHPATLALVSAVAQLAEAHLQGIHHTHLERLRSVAAPLLAGMSERALVVDDAGWTAAAVHMEPVRRVLLPTQRDTGTAWLPALGECALEPLPGGWLVRPRPEREGGGATVTLDLTRSAPTVAVAGASGEWTHRLTPRHAELLLLLAGHREGRSGAQLSHAVFGAGGHVVTVRAELSRLRRHLGGIIESRPYRFSEEVLVRVVAPPSPSDLLPGSVAPGVRDLRAALQSDDRPVALRDIIAT</sequence>
<dbReference type="Pfam" id="PF01590">
    <property type="entry name" value="GAF"/>
    <property type="match status" value="1"/>
</dbReference>
<dbReference type="Gene3D" id="3.30.450.40">
    <property type="match status" value="1"/>
</dbReference>
<dbReference type="RefSeq" id="WP_330094019.1">
    <property type="nucleotide sequence ID" value="NZ_JAUZMY010000027.1"/>
</dbReference>
<dbReference type="InterPro" id="IPR003018">
    <property type="entry name" value="GAF"/>
</dbReference>
<evidence type="ECO:0000313" key="4">
    <source>
        <dbReference type="Proteomes" id="UP001356095"/>
    </source>
</evidence>
<evidence type="ECO:0000313" key="3">
    <source>
        <dbReference type="EMBL" id="MEE2040249.1"/>
    </source>
</evidence>
<reference evidence="3 4" key="1">
    <citation type="submission" date="2023-08" db="EMBL/GenBank/DDBJ databases">
        <authorList>
            <person name="Girao M."/>
            <person name="Carvalho M.F."/>
        </authorList>
    </citation>
    <scope>NUCLEOTIDE SEQUENCE [LARGE SCALE GENOMIC DNA]</scope>
    <source>
        <strain evidence="3 4">CT-R113</strain>
    </source>
</reference>
<dbReference type="InterPro" id="IPR001867">
    <property type="entry name" value="OmpR/PhoB-type_DNA-bd"/>
</dbReference>
<proteinExistence type="predicted"/>
<keyword evidence="4" id="KW-1185">Reference proteome</keyword>
<accession>A0ABU7KDD7</accession>
<dbReference type="Proteomes" id="UP001356095">
    <property type="component" value="Unassembled WGS sequence"/>
</dbReference>
<name>A0ABU7KDD7_9ACTN</name>
<keyword evidence="1" id="KW-0238">DNA-binding</keyword>
<dbReference type="SMART" id="SM00862">
    <property type="entry name" value="Trans_reg_C"/>
    <property type="match status" value="1"/>
</dbReference>
<organism evidence="3 4">
    <name type="scientific">Nocardiopsis codii</name>
    <dbReference type="NCBI Taxonomy" id="3065942"/>
    <lineage>
        <taxon>Bacteria</taxon>
        <taxon>Bacillati</taxon>
        <taxon>Actinomycetota</taxon>
        <taxon>Actinomycetes</taxon>
        <taxon>Streptosporangiales</taxon>
        <taxon>Nocardiopsidaceae</taxon>
        <taxon>Nocardiopsis</taxon>
    </lineage>
</organism>
<comment type="caution">
    <text evidence="3">The sequence shown here is derived from an EMBL/GenBank/DDBJ whole genome shotgun (WGS) entry which is preliminary data.</text>
</comment>
<gene>
    <name evidence="3" type="ORF">Q8791_23820</name>
</gene>
<dbReference type="EMBL" id="JAUZMY010000027">
    <property type="protein sequence ID" value="MEE2040249.1"/>
    <property type="molecule type" value="Genomic_DNA"/>
</dbReference>
<dbReference type="InterPro" id="IPR029016">
    <property type="entry name" value="GAF-like_dom_sf"/>
</dbReference>
<evidence type="ECO:0000259" key="2">
    <source>
        <dbReference type="SMART" id="SM00862"/>
    </source>
</evidence>